<feature type="domain" description="VOC" evidence="1">
    <location>
        <begin position="9"/>
        <end position="122"/>
    </location>
</feature>
<dbReference type="PROSITE" id="PS51819">
    <property type="entry name" value="VOC"/>
    <property type="match status" value="2"/>
</dbReference>
<dbReference type="SUPFAM" id="SSF54593">
    <property type="entry name" value="Glyoxalase/Bleomycin resistance protein/Dihydroxybiphenyl dioxygenase"/>
    <property type="match status" value="2"/>
</dbReference>
<dbReference type="RefSeq" id="WP_282510428.1">
    <property type="nucleotide sequence ID" value="NZ_JASCIR010000002.1"/>
</dbReference>
<protein>
    <submittedName>
        <fullName evidence="2">VOC family protein</fullName>
    </submittedName>
</protein>
<dbReference type="Pfam" id="PF00903">
    <property type="entry name" value="Glyoxalase"/>
    <property type="match status" value="2"/>
</dbReference>
<dbReference type="InterPro" id="IPR004360">
    <property type="entry name" value="Glyas_Fos-R_dOase_dom"/>
</dbReference>
<dbReference type="EMBL" id="JASCIR010000002">
    <property type="protein sequence ID" value="MDI3385391.1"/>
    <property type="molecule type" value="Genomic_DNA"/>
</dbReference>
<reference evidence="2 3" key="1">
    <citation type="submission" date="2023-05" db="EMBL/GenBank/DDBJ databases">
        <title>Draft genome sequence of Streptomyces sp. B-S-A8 isolated from a cave soil in Thailand.</title>
        <authorList>
            <person name="Chamroensaksri N."/>
            <person name="Muangham S."/>
        </authorList>
    </citation>
    <scope>NUCLEOTIDE SEQUENCE [LARGE SCALE GENOMIC DNA]</scope>
    <source>
        <strain evidence="2 3">B-S-A8</strain>
    </source>
</reference>
<dbReference type="Proteomes" id="UP001224661">
    <property type="component" value="Unassembled WGS sequence"/>
</dbReference>
<evidence type="ECO:0000259" key="1">
    <source>
        <dbReference type="PROSITE" id="PS51819"/>
    </source>
</evidence>
<evidence type="ECO:0000313" key="3">
    <source>
        <dbReference type="Proteomes" id="UP001224661"/>
    </source>
</evidence>
<evidence type="ECO:0000313" key="2">
    <source>
        <dbReference type="EMBL" id="MDI3385391.1"/>
    </source>
</evidence>
<gene>
    <name evidence="2" type="ORF">QIS99_04065</name>
</gene>
<dbReference type="Gene3D" id="3.10.180.10">
    <property type="entry name" value="2,3-Dihydroxybiphenyl 1,2-Dioxygenase, domain 1"/>
    <property type="match status" value="2"/>
</dbReference>
<organism evidence="2 3">
    <name type="scientific">Streptomyces solicavernae</name>
    <dbReference type="NCBI Taxonomy" id="3043614"/>
    <lineage>
        <taxon>Bacteria</taxon>
        <taxon>Bacillati</taxon>
        <taxon>Actinomycetota</taxon>
        <taxon>Actinomycetes</taxon>
        <taxon>Kitasatosporales</taxon>
        <taxon>Streptomycetaceae</taxon>
        <taxon>Streptomyces</taxon>
    </lineage>
</organism>
<dbReference type="PANTHER" id="PTHR33993:SF10">
    <property type="entry name" value="CONSERVED PROTEIN"/>
    <property type="match status" value="1"/>
</dbReference>
<keyword evidence="3" id="KW-1185">Reference proteome</keyword>
<sequence length="265" mass="27432">MLGTRHKGSLTWADLGTPDLPAASSFYASVLGWRADEGDEDFGGYVTYRSEGDAVAGGMTVPESQDAPAWTVYFRTPDVDATAKAVEEAGGTVAMEPMDVGELGRMTVCADPAGAGFGLWQAGTMQGFDAFGRTGACCWAELFTPDIEGATAFYGSVLGIQTFDVSYPTGSYTTLHPAEAGVDAMFGGVVEQSTDASEADGPAHWLPYFAVADCDAAAAAAGGGGGTVRVDPLDVPDVGRLARFADPFGARFAVLKPKPRQGDAE</sequence>
<name>A0ABT6RNV9_9ACTN</name>
<dbReference type="CDD" id="cd07247">
    <property type="entry name" value="SgaA_N_like"/>
    <property type="match status" value="2"/>
</dbReference>
<accession>A0ABT6RNV9</accession>
<dbReference type="InterPro" id="IPR029068">
    <property type="entry name" value="Glyas_Bleomycin-R_OHBP_Dase"/>
</dbReference>
<dbReference type="InterPro" id="IPR052164">
    <property type="entry name" value="Anthracycline_SecMetBiosynth"/>
</dbReference>
<dbReference type="PANTHER" id="PTHR33993">
    <property type="entry name" value="GLYOXALASE-RELATED"/>
    <property type="match status" value="1"/>
</dbReference>
<comment type="caution">
    <text evidence="2">The sequence shown here is derived from an EMBL/GenBank/DDBJ whole genome shotgun (WGS) entry which is preliminary data.</text>
</comment>
<feature type="domain" description="VOC" evidence="1">
    <location>
        <begin position="136"/>
        <end position="257"/>
    </location>
</feature>
<dbReference type="InterPro" id="IPR037523">
    <property type="entry name" value="VOC_core"/>
</dbReference>
<proteinExistence type="predicted"/>